<organism evidence="2 5">
    <name type="scientific">Enterocloster clostridioformis</name>
    <dbReference type="NCBI Taxonomy" id="1531"/>
    <lineage>
        <taxon>Bacteria</taxon>
        <taxon>Bacillati</taxon>
        <taxon>Bacillota</taxon>
        <taxon>Clostridia</taxon>
        <taxon>Lachnospirales</taxon>
        <taxon>Lachnospiraceae</taxon>
        <taxon>Enterocloster</taxon>
    </lineage>
</organism>
<dbReference type="AlphaFoldDB" id="A0A829WAB6"/>
<evidence type="ECO:0000256" key="1">
    <source>
        <dbReference type="SAM" id="MobiDB-lite"/>
    </source>
</evidence>
<accession>A0A829WAB6</accession>
<evidence type="ECO:0000313" key="3">
    <source>
        <dbReference type="EMBL" id="NSJ46751.1"/>
    </source>
</evidence>
<evidence type="ECO:0000313" key="4">
    <source>
        <dbReference type="EMBL" id="QIX93168.1"/>
    </source>
</evidence>
<sequence>MLTSSEEEFVAALALKLLVRQERKKASELKAQEKERQKAERQQEQERQKRIAMNRLINGDNFCL</sequence>
<dbReference type="EMBL" id="BJLB01000001">
    <property type="protein sequence ID" value="GEA38318.1"/>
    <property type="molecule type" value="Genomic_DNA"/>
</dbReference>
<feature type="compositionally biased region" description="Basic and acidic residues" evidence="1">
    <location>
        <begin position="28"/>
        <end position="49"/>
    </location>
</feature>
<feature type="region of interest" description="Disordered" evidence="1">
    <location>
        <begin position="28"/>
        <end position="51"/>
    </location>
</feature>
<dbReference type="RefSeq" id="WP_038259186.1">
    <property type="nucleotide sequence ID" value="NZ_AP031445.1"/>
</dbReference>
<proteinExistence type="predicted"/>
<dbReference type="Proteomes" id="UP000315200">
    <property type="component" value="Unassembled WGS sequence"/>
</dbReference>
<dbReference type="Proteomes" id="UP000501069">
    <property type="component" value="Chromosome"/>
</dbReference>
<evidence type="ECO:0000313" key="5">
    <source>
        <dbReference type="Proteomes" id="UP000315200"/>
    </source>
</evidence>
<reference evidence="4 6" key="2">
    <citation type="submission" date="2019-11" db="EMBL/GenBank/DDBJ databases">
        <title>FDA dAtabase for Regulatory Grade micrObial Sequences (FDA-ARGOS): Supporting development and validation of Infectious Disease Dx tests.</title>
        <authorList>
            <person name="Turner S."/>
            <person name="Byrd R."/>
            <person name="Tallon L."/>
            <person name="Sadzewicz L."/>
            <person name="Vavikolanu K."/>
            <person name="Mehta A."/>
            <person name="Aluvathingal J."/>
            <person name="Nadendla S."/>
            <person name="Myers T."/>
            <person name="Yan Y."/>
            <person name="Sichtig H."/>
        </authorList>
    </citation>
    <scope>NUCLEOTIDE SEQUENCE [LARGE SCALE GENOMIC DNA]</scope>
    <source>
        <strain evidence="4 6">FDAARGOS_739</strain>
    </source>
</reference>
<gene>
    <name evidence="2" type="ORF">Ccl03g_40310</name>
    <name evidence="4" type="ORF">FOC47_23000</name>
    <name evidence="3" type="ORF">G5B26_25075</name>
</gene>
<name>A0A829WAB6_9FIRM</name>
<reference evidence="2 5" key="1">
    <citation type="submission" date="2019-06" db="EMBL/GenBank/DDBJ databases">
        <title>Draft genome sequence of [Clostridium] clostridioforme NBRC 113352.</title>
        <authorList>
            <person name="Miura T."/>
            <person name="Furukawa M."/>
            <person name="Shimamura M."/>
            <person name="Ohyama Y."/>
            <person name="Yamazoe A."/>
            <person name="Kawasaki H."/>
        </authorList>
    </citation>
    <scope>NUCLEOTIDE SEQUENCE [LARGE SCALE GENOMIC DNA]</scope>
    <source>
        <strain evidence="2 5">NBRC 113352</strain>
    </source>
</reference>
<reference evidence="3 7" key="3">
    <citation type="journal article" date="2020" name="Cell Host Microbe">
        <title>Functional and Genomic Variation between Human-Derived Isolates of Lachnospiraceae Reveals Inter- and Intra-Species Diversity.</title>
        <authorList>
            <person name="Sorbara M.T."/>
            <person name="Littmann E.R."/>
            <person name="Fontana E."/>
            <person name="Moody T.U."/>
            <person name="Kohout C.E."/>
            <person name="Gjonbalaj M."/>
            <person name="Eaton V."/>
            <person name="Seok R."/>
            <person name="Leiner I.M."/>
            <person name="Pamer E.G."/>
        </authorList>
    </citation>
    <scope>NUCLEOTIDE SEQUENCE [LARGE SCALE GENOMIC DNA]</scope>
    <source>
        <strain evidence="3 7">MSK.2.26</strain>
    </source>
</reference>
<dbReference type="Proteomes" id="UP000719916">
    <property type="component" value="Unassembled WGS sequence"/>
</dbReference>
<dbReference type="EMBL" id="CP050964">
    <property type="protein sequence ID" value="QIX93168.1"/>
    <property type="molecule type" value="Genomic_DNA"/>
</dbReference>
<dbReference type="EMBL" id="JAAISW010000086">
    <property type="protein sequence ID" value="NSJ46751.1"/>
    <property type="molecule type" value="Genomic_DNA"/>
</dbReference>
<evidence type="ECO:0000313" key="6">
    <source>
        <dbReference type="Proteomes" id="UP000501069"/>
    </source>
</evidence>
<evidence type="ECO:0000313" key="2">
    <source>
        <dbReference type="EMBL" id="GEA38318.1"/>
    </source>
</evidence>
<reference evidence="3" key="4">
    <citation type="submission" date="2020-02" db="EMBL/GenBank/DDBJ databases">
        <authorList>
            <person name="Littmann E."/>
            <person name="Sorbara M."/>
        </authorList>
    </citation>
    <scope>NUCLEOTIDE SEQUENCE</scope>
    <source>
        <strain evidence="3">MSK.2.26</strain>
    </source>
</reference>
<dbReference type="GeneID" id="57964061"/>
<protein>
    <submittedName>
        <fullName evidence="2">Uncharacterized protein</fullName>
    </submittedName>
</protein>
<evidence type="ECO:0000313" key="7">
    <source>
        <dbReference type="Proteomes" id="UP000719916"/>
    </source>
</evidence>